<dbReference type="RefSeq" id="WP_208919240.1">
    <property type="nucleotide sequence ID" value="NZ_LT840184.1"/>
</dbReference>
<dbReference type="Pfam" id="PF00596">
    <property type="entry name" value="Aldolase_II"/>
    <property type="match status" value="2"/>
</dbReference>
<gene>
    <name evidence="4" type="ORF">SAMN05661091_2229</name>
</gene>
<dbReference type="PANTHER" id="PTHR22789:SF0">
    <property type="entry name" value="3-OXO-TETRONATE 4-PHOSPHATE DECARBOXYLASE-RELATED"/>
    <property type="match status" value="1"/>
</dbReference>
<reference evidence="4 5" key="1">
    <citation type="submission" date="2017-04" db="EMBL/GenBank/DDBJ databases">
        <authorList>
            <person name="Afonso C.L."/>
            <person name="Miller P.J."/>
            <person name="Scott M.A."/>
            <person name="Spackman E."/>
            <person name="Goraichik I."/>
            <person name="Dimitrov K.M."/>
            <person name="Suarez D.L."/>
            <person name="Swayne D.E."/>
        </authorList>
    </citation>
    <scope>NUCLEOTIDE SEQUENCE [LARGE SCALE GENOMIC DNA]</scope>
    <source>
        <strain evidence="4 5">N3/975</strain>
    </source>
</reference>
<dbReference type="GO" id="GO:0046872">
    <property type="term" value="F:metal ion binding"/>
    <property type="evidence" value="ECO:0007669"/>
    <property type="project" value="UniProtKB-KW"/>
</dbReference>
<dbReference type="SMART" id="SM01007">
    <property type="entry name" value="Aldolase_II"/>
    <property type="match status" value="2"/>
</dbReference>
<dbReference type="InterPro" id="IPR036409">
    <property type="entry name" value="Aldolase_II/adducin_N_sf"/>
</dbReference>
<feature type="domain" description="Class II aldolase/adducin N-terminal" evidence="3">
    <location>
        <begin position="226"/>
        <end position="399"/>
    </location>
</feature>
<dbReference type="STRING" id="1313296.SAMN05661091_2229"/>
<dbReference type="GO" id="GO:0005829">
    <property type="term" value="C:cytosol"/>
    <property type="evidence" value="ECO:0007669"/>
    <property type="project" value="TreeGrafter"/>
</dbReference>
<dbReference type="EMBL" id="LT840184">
    <property type="protein sequence ID" value="SMF82714.1"/>
    <property type="molecule type" value="Genomic_DNA"/>
</dbReference>
<dbReference type="Gene3D" id="3.40.225.10">
    <property type="entry name" value="Class II aldolase/adducin N-terminal domain"/>
    <property type="match status" value="2"/>
</dbReference>
<dbReference type="PANTHER" id="PTHR22789">
    <property type="entry name" value="FUCULOSE PHOSPHATE ALDOLASE"/>
    <property type="match status" value="1"/>
</dbReference>
<evidence type="ECO:0000313" key="4">
    <source>
        <dbReference type="EMBL" id="SMF82714.1"/>
    </source>
</evidence>
<evidence type="ECO:0000256" key="1">
    <source>
        <dbReference type="ARBA" id="ARBA00022723"/>
    </source>
</evidence>
<keyword evidence="1" id="KW-0479">Metal-binding</keyword>
<dbReference type="InterPro" id="IPR001303">
    <property type="entry name" value="Aldolase_II/adducin_N"/>
</dbReference>
<accession>A0A1X7HC20</accession>
<dbReference type="GO" id="GO:0019323">
    <property type="term" value="P:pentose catabolic process"/>
    <property type="evidence" value="ECO:0007669"/>
    <property type="project" value="TreeGrafter"/>
</dbReference>
<proteinExistence type="predicted"/>
<dbReference type="SUPFAM" id="SSF53639">
    <property type="entry name" value="AraD/HMP-PK domain-like"/>
    <property type="match status" value="2"/>
</dbReference>
<dbReference type="AlphaFoldDB" id="A0A1X7HC20"/>
<name>A0A1X7HC20_9BACL</name>
<organism evidence="4 5">
    <name type="scientific">Paenibacillus uliginis N3/975</name>
    <dbReference type="NCBI Taxonomy" id="1313296"/>
    <lineage>
        <taxon>Bacteria</taxon>
        <taxon>Bacillati</taxon>
        <taxon>Bacillota</taxon>
        <taxon>Bacilli</taxon>
        <taxon>Bacillales</taxon>
        <taxon>Paenibacillaceae</taxon>
        <taxon>Paenibacillus</taxon>
    </lineage>
</organism>
<evidence type="ECO:0000313" key="5">
    <source>
        <dbReference type="Proteomes" id="UP000192940"/>
    </source>
</evidence>
<feature type="domain" description="Class II aldolase/adducin N-terminal" evidence="3">
    <location>
        <begin position="10"/>
        <end position="186"/>
    </location>
</feature>
<evidence type="ECO:0000259" key="3">
    <source>
        <dbReference type="SMART" id="SM01007"/>
    </source>
</evidence>
<keyword evidence="5" id="KW-1185">Reference proteome</keyword>
<protein>
    <submittedName>
        <fullName evidence="4">L-fuculose-phosphate aldolase</fullName>
    </submittedName>
</protein>
<dbReference type="InterPro" id="IPR050197">
    <property type="entry name" value="Aldolase_class_II_sugar_metab"/>
</dbReference>
<dbReference type="Proteomes" id="UP000192940">
    <property type="component" value="Chromosome I"/>
</dbReference>
<evidence type="ECO:0000256" key="2">
    <source>
        <dbReference type="ARBA" id="ARBA00023239"/>
    </source>
</evidence>
<dbReference type="GO" id="GO:0016832">
    <property type="term" value="F:aldehyde-lyase activity"/>
    <property type="evidence" value="ECO:0007669"/>
    <property type="project" value="TreeGrafter"/>
</dbReference>
<keyword evidence="2" id="KW-0456">Lyase</keyword>
<sequence length="425" mass="47416">MQTELLHPADQILMMMERIYDYGMTTTSGGNLSIKDENGDIWITPAGVDKGALTRNDIVCVKGDGTVVGHHKPSSEYPFHRLIYSTRPDLKAVVHAHPPALVSFSIVRKIPNTKLLPNEELIVGDVGMAEYALPGSEKLGENIAAVFAKGLNSVMLENHGVVVGGNNLFEAFRAFETLEYCARLEINANRIGKPITLQSVNRDKPRLLLEELQAEPYTTEEREVRREMCKLISRAYDQRLFTSTQGTFSQRLSDGSFVITPYGDDRKYLQPGDLVRVKEGKHEAGKMPSRSVQFHELIYQTQPHVESIIIAHPPNIMAFAVTDTGFDSRTIPESYILLRDMPKLPFGMVVHQAEEAAARFKKNTPLAIAENDCIIVTGSSLLNAFDRLEVAEYSAKAFIDTFILGPVQHIDDSKIEDLKEAFNLD</sequence>